<dbReference type="AlphaFoldDB" id="A0A6N3JUE2"/>
<gene>
    <name evidence="1" type="ORF">DVH21_05510</name>
</gene>
<evidence type="ECO:0000313" key="2">
    <source>
        <dbReference type="Proteomes" id="UP000253958"/>
    </source>
</evidence>
<reference evidence="1 2" key="1">
    <citation type="submission" date="2018-07" db="EMBL/GenBank/DDBJ databases">
        <authorList>
            <person name="Ye Y."/>
        </authorList>
    </citation>
    <scope>NUCLEOTIDE SEQUENCE [LARGE SCALE GENOMIC DNA]</scope>
    <source>
        <strain evidence="2">H14(2018)</strain>
    </source>
</reference>
<dbReference type="Proteomes" id="UP000253958">
    <property type="component" value="Chromosome"/>
</dbReference>
<proteinExistence type="predicted"/>
<accession>A0A6N3JUE2</accession>
<sequence>MPADILAATVLPTLACLTAAWTLRGQGGRRTTGLTRPHAPYMNPLTARQREAIRHYARLDMKGRTPYVNTVNSEVTS</sequence>
<organism evidence="1 2">
    <name type="scientific">Micromonospora aurantiaca</name>
    <name type="common">nom. illeg.</name>
    <dbReference type="NCBI Taxonomy" id="47850"/>
    <lineage>
        <taxon>Bacteria</taxon>
        <taxon>Bacillati</taxon>
        <taxon>Actinomycetota</taxon>
        <taxon>Actinomycetes</taxon>
        <taxon>Micromonosporales</taxon>
        <taxon>Micromonosporaceae</taxon>
        <taxon>Micromonospora</taxon>
    </lineage>
</organism>
<dbReference type="RefSeq" id="WP_114918992.1">
    <property type="nucleotide sequence ID" value="NZ_CP031263.1"/>
</dbReference>
<reference evidence="1 2" key="2">
    <citation type="submission" date="2018-08" db="EMBL/GenBank/DDBJ databases">
        <title>Streptomyces kandeliansis sp. nov., an endophytic bacterium isolated from mangrove plant.</title>
        <authorList>
            <person name="Wang R."/>
        </authorList>
    </citation>
    <scope>NUCLEOTIDE SEQUENCE [LARGE SCALE GENOMIC DNA]</scope>
    <source>
        <strain evidence="2">H14(2018)</strain>
    </source>
</reference>
<evidence type="ECO:0000313" key="1">
    <source>
        <dbReference type="EMBL" id="AXH89438.1"/>
    </source>
</evidence>
<dbReference type="EMBL" id="CP031263">
    <property type="protein sequence ID" value="AXH89438.1"/>
    <property type="molecule type" value="Genomic_DNA"/>
</dbReference>
<name>A0A6N3JUE2_9ACTN</name>
<protein>
    <submittedName>
        <fullName evidence="1">Uncharacterized protein</fullName>
    </submittedName>
</protein>